<keyword evidence="2 5" id="KW-0812">Transmembrane</keyword>
<keyword evidence="8" id="KW-1185">Reference proteome</keyword>
<dbReference type="Proteomes" id="UP000184171">
    <property type="component" value="Unassembled WGS sequence"/>
</dbReference>
<protein>
    <submittedName>
        <fullName evidence="7">Mechanosensitive ion channel</fullName>
    </submittedName>
</protein>
<evidence type="ECO:0000256" key="1">
    <source>
        <dbReference type="ARBA" id="ARBA00004370"/>
    </source>
</evidence>
<dbReference type="PANTHER" id="PTHR30566:SF25">
    <property type="entry name" value="INNER MEMBRANE PROTEIN"/>
    <property type="match status" value="1"/>
</dbReference>
<dbReference type="InterPro" id="IPR006685">
    <property type="entry name" value="MscS_channel_2nd"/>
</dbReference>
<dbReference type="Gene3D" id="1.10.287.1260">
    <property type="match status" value="1"/>
</dbReference>
<accession>A0A1M6KRR5</accession>
<dbReference type="InterPro" id="IPR010920">
    <property type="entry name" value="LSM_dom_sf"/>
</dbReference>
<organism evidence="7 8">
    <name type="scientific">Malonomonas rubra DSM 5091</name>
    <dbReference type="NCBI Taxonomy" id="1122189"/>
    <lineage>
        <taxon>Bacteria</taxon>
        <taxon>Pseudomonadati</taxon>
        <taxon>Thermodesulfobacteriota</taxon>
        <taxon>Desulfuromonadia</taxon>
        <taxon>Desulfuromonadales</taxon>
        <taxon>Geopsychrobacteraceae</taxon>
        <taxon>Malonomonas</taxon>
    </lineage>
</organism>
<evidence type="ECO:0000256" key="2">
    <source>
        <dbReference type="ARBA" id="ARBA00022692"/>
    </source>
</evidence>
<evidence type="ECO:0000313" key="8">
    <source>
        <dbReference type="Proteomes" id="UP000184171"/>
    </source>
</evidence>
<name>A0A1M6KRR5_MALRU</name>
<dbReference type="SUPFAM" id="SSF50182">
    <property type="entry name" value="Sm-like ribonucleoproteins"/>
    <property type="match status" value="1"/>
</dbReference>
<keyword evidence="4 5" id="KW-0472">Membrane</keyword>
<dbReference type="GO" id="GO:0008381">
    <property type="term" value="F:mechanosensitive monoatomic ion channel activity"/>
    <property type="evidence" value="ECO:0007669"/>
    <property type="project" value="UniProtKB-ARBA"/>
</dbReference>
<dbReference type="Gene3D" id="2.30.30.60">
    <property type="match status" value="1"/>
</dbReference>
<comment type="subcellular location">
    <subcellularLocation>
        <location evidence="1">Membrane</location>
    </subcellularLocation>
</comment>
<evidence type="ECO:0000256" key="3">
    <source>
        <dbReference type="ARBA" id="ARBA00022989"/>
    </source>
</evidence>
<dbReference type="Pfam" id="PF00924">
    <property type="entry name" value="MS_channel_2nd"/>
    <property type="match status" value="1"/>
</dbReference>
<feature type="transmembrane region" description="Helical" evidence="5">
    <location>
        <begin position="48"/>
        <end position="70"/>
    </location>
</feature>
<dbReference type="STRING" id="1122189.SAMN02745165_02773"/>
<evidence type="ECO:0000256" key="4">
    <source>
        <dbReference type="ARBA" id="ARBA00023136"/>
    </source>
</evidence>
<dbReference type="PANTHER" id="PTHR30566">
    <property type="entry name" value="YNAI-RELATED MECHANOSENSITIVE ION CHANNEL"/>
    <property type="match status" value="1"/>
</dbReference>
<dbReference type="OrthoDB" id="9792218at2"/>
<keyword evidence="3 5" id="KW-1133">Transmembrane helix</keyword>
<proteinExistence type="predicted"/>
<reference evidence="7 8" key="1">
    <citation type="submission" date="2016-11" db="EMBL/GenBank/DDBJ databases">
        <authorList>
            <person name="Jaros S."/>
            <person name="Januszkiewicz K."/>
            <person name="Wedrychowicz H."/>
        </authorList>
    </citation>
    <scope>NUCLEOTIDE SEQUENCE [LARGE SCALE GENOMIC DNA]</scope>
    <source>
        <strain evidence="7 8">DSM 5091</strain>
    </source>
</reference>
<evidence type="ECO:0000259" key="6">
    <source>
        <dbReference type="Pfam" id="PF00924"/>
    </source>
</evidence>
<feature type="transmembrane region" description="Helical" evidence="5">
    <location>
        <begin position="127"/>
        <end position="150"/>
    </location>
</feature>
<feature type="transmembrane region" description="Helical" evidence="5">
    <location>
        <begin position="82"/>
        <end position="106"/>
    </location>
</feature>
<feature type="domain" description="Mechanosensitive ion channel MscS" evidence="6">
    <location>
        <begin position="178"/>
        <end position="244"/>
    </location>
</feature>
<dbReference type="EMBL" id="FQZT01000011">
    <property type="protein sequence ID" value="SHJ61594.1"/>
    <property type="molecule type" value="Genomic_DNA"/>
</dbReference>
<dbReference type="RefSeq" id="WP_084092135.1">
    <property type="nucleotide sequence ID" value="NZ_FQZT01000011.1"/>
</dbReference>
<evidence type="ECO:0000256" key="5">
    <source>
        <dbReference type="SAM" id="Phobius"/>
    </source>
</evidence>
<gene>
    <name evidence="7" type="ORF">SAMN02745165_02773</name>
</gene>
<evidence type="ECO:0000313" key="7">
    <source>
        <dbReference type="EMBL" id="SHJ61594.1"/>
    </source>
</evidence>
<dbReference type="InterPro" id="IPR023408">
    <property type="entry name" value="MscS_beta-dom_sf"/>
</dbReference>
<dbReference type="AlphaFoldDB" id="A0A1M6KRR5"/>
<dbReference type="GO" id="GO:0016020">
    <property type="term" value="C:membrane"/>
    <property type="evidence" value="ECO:0007669"/>
    <property type="project" value="UniProtKB-SubCell"/>
</dbReference>
<sequence length="268" mass="29801">MITSTMLTPIILISVAAVLGITLDILITRKVKNKIGFTPLSETKYNKFWHTQFKVLLPLAAIILVAPTLPVSPENLPVVRRFLGILFICSATWIALSAVFLGRFFILTRYDMSVSDNLDARTVHTQVNVLVKISVIIIIILASTSVIMMFDSIRQFGASILASAGVLGIVIGFAAQRSIATLLAGLQIALTQPIRIDDVVIVEGEWGQIEEITLTYIVVRIWDLRRLVVPTNYFLEKPFQNWTRTSADLLANATIHVDYNIPVENVRN</sequence>
<feature type="transmembrane region" description="Helical" evidence="5">
    <location>
        <begin position="6"/>
        <end position="27"/>
    </location>
</feature>
<feature type="transmembrane region" description="Helical" evidence="5">
    <location>
        <begin position="156"/>
        <end position="175"/>
    </location>
</feature>